<sequence length="535" mass="53216">MSGEGALVLVPGRGEWVCGLASRGLPDVVAFMPSLWHAVAEAGEPVEDSTVDAAAREAAETALLRCMPLTRKYPLLAVVAWPSASIPLLQATVAAATAAHCGHALLTQAEALRDADTPIPLRTAASVRTAVAVIPWSSAALAAEAASDGTALHVDVWLDGQGRLRALVAASMMACGVEVAAAAVRWAEQGEVPARSAAAWAAGRSEGRAAAEPGRIHPLACGSGRAPWLSVGSPAPEGLGLPLSQDLRLADSDAAAAAVLFRGRSAAQGTAAAASADAAAAAVNDAAADDPAAADAAATAVGDAAAGPGPTLPSSDVLIGLVSEALDEAVGSLPVPMGADAAAAVASRVVISCPIPAQRLLASAPWRGPWDEAPVTATLEAMARAGSRHVAKLLLGPSSTAVPALPKLGGMLPHAVVWIGAAALAGVPEVVSAATPAAVIALHGLPDPAALDGRSWREAADADAERLRAASSSTVASFATAGPRAGDKGRMPQRGCGESAGRTMRTLPGGDLQRLLGVWTGEARNAGIGTDDGEL</sequence>
<feature type="region of interest" description="Disordered" evidence="1">
    <location>
        <begin position="479"/>
        <end position="507"/>
    </location>
</feature>
<comment type="caution">
    <text evidence="2">The sequence shown here is derived from an EMBL/GenBank/DDBJ whole genome shotgun (WGS) entry which is preliminary data.</text>
</comment>
<reference evidence="2 3" key="1">
    <citation type="submission" date="2019-07" db="EMBL/GenBank/DDBJ databases">
        <title>Genomes of Cafeteria roenbergensis.</title>
        <authorList>
            <person name="Fischer M.G."/>
            <person name="Hackl T."/>
            <person name="Roman M."/>
        </authorList>
    </citation>
    <scope>NUCLEOTIDE SEQUENCE [LARGE SCALE GENOMIC DNA]</scope>
    <source>
        <strain evidence="2 3">BVI</strain>
    </source>
</reference>
<evidence type="ECO:0000313" key="3">
    <source>
        <dbReference type="Proteomes" id="UP000323011"/>
    </source>
</evidence>
<gene>
    <name evidence="2" type="ORF">FNF29_00930</name>
</gene>
<proteinExistence type="predicted"/>
<organism evidence="2 3">
    <name type="scientific">Cafeteria roenbergensis</name>
    <name type="common">Marine flagellate</name>
    <dbReference type="NCBI Taxonomy" id="33653"/>
    <lineage>
        <taxon>Eukaryota</taxon>
        <taxon>Sar</taxon>
        <taxon>Stramenopiles</taxon>
        <taxon>Bigyra</taxon>
        <taxon>Opalozoa</taxon>
        <taxon>Bicosoecida</taxon>
        <taxon>Cafeteriaceae</taxon>
        <taxon>Cafeteria</taxon>
    </lineage>
</organism>
<evidence type="ECO:0000313" key="2">
    <source>
        <dbReference type="EMBL" id="KAA0156820.1"/>
    </source>
</evidence>
<dbReference type="AlphaFoldDB" id="A0A5A8CXC3"/>
<keyword evidence="3" id="KW-1185">Reference proteome</keyword>
<accession>A0A5A8CXC3</accession>
<dbReference type="Proteomes" id="UP000323011">
    <property type="component" value="Unassembled WGS sequence"/>
</dbReference>
<dbReference type="EMBL" id="VLTN01000003">
    <property type="protein sequence ID" value="KAA0156820.1"/>
    <property type="molecule type" value="Genomic_DNA"/>
</dbReference>
<evidence type="ECO:0000256" key="1">
    <source>
        <dbReference type="SAM" id="MobiDB-lite"/>
    </source>
</evidence>
<name>A0A5A8CXC3_CAFRO</name>
<protein>
    <submittedName>
        <fullName evidence="2">Uncharacterized protein</fullName>
    </submittedName>
</protein>